<comment type="caution">
    <text evidence="1">The sequence shown here is derived from an EMBL/GenBank/DDBJ whole genome shotgun (WGS) entry which is preliminary data.</text>
</comment>
<dbReference type="Proteomes" id="UP000250321">
    <property type="component" value="Unassembled WGS sequence"/>
</dbReference>
<dbReference type="EMBL" id="PJQY01003110">
    <property type="protein sequence ID" value="PQM40057.1"/>
    <property type="molecule type" value="Genomic_DNA"/>
</dbReference>
<gene>
    <name evidence="1" type="ORF">Pyn_07209</name>
</gene>
<accession>A0A314URH5</accession>
<sequence length="424" mass="46124">MYDENGRVWCEECISARFIRPVEEAARVALKNADWDPFPSKGSKVKKVSTGPPRPSTLAVAVLRVTALPQLEQRSRLRPRPQLPGRRSWWGRGRPWRTGSCRPLLLFGRVPLLRGREAPSTKAAPAEVAPTGNVAVETAAPKPPRKRALFVFLEGEDEEEAPPVIVSEAPLVADEVVVEEEAMAKVPNVEEAAAAEMVVEEVVEEAATTEEVVEMLDAATASAEVPAAEEAAEEAAADVPDDEAIVMEQTRTAPVEVISAASVVPSMAAATSAELLPSSPSCPSGIMFRSELYASLHEEGGSSTSAPLDEDSKTVVERLREFLFLGVHQMTATEAFMEFRSCLDRAMALGLLNSAQLDELKARLAEGEDMIGRYAEAVMRMVEGSSLEQELVEIKEQVRLAMARLKENDLVIQRENEELAQVEA</sequence>
<protein>
    <submittedName>
        <fullName evidence="1">Uncharacterized protein</fullName>
    </submittedName>
</protein>
<name>A0A314URH5_PRUYE</name>
<evidence type="ECO:0000313" key="1">
    <source>
        <dbReference type="EMBL" id="PQM40057.1"/>
    </source>
</evidence>
<organism evidence="1 2">
    <name type="scientific">Prunus yedoensis var. nudiflora</name>
    <dbReference type="NCBI Taxonomy" id="2094558"/>
    <lineage>
        <taxon>Eukaryota</taxon>
        <taxon>Viridiplantae</taxon>
        <taxon>Streptophyta</taxon>
        <taxon>Embryophyta</taxon>
        <taxon>Tracheophyta</taxon>
        <taxon>Spermatophyta</taxon>
        <taxon>Magnoliopsida</taxon>
        <taxon>eudicotyledons</taxon>
        <taxon>Gunneridae</taxon>
        <taxon>Pentapetalae</taxon>
        <taxon>rosids</taxon>
        <taxon>fabids</taxon>
        <taxon>Rosales</taxon>
        <taxon>Rosaceae</taxon>
        <taxon>Amygdaloideae</taxon>
        <taxon>Amygdaleae</taxon>
        <taxon>Prunus</taxon>
    </lineage>
</organism>
<keyword evidence="2" id="KW-1185">Reference proteome</keyword>
<proteinExistence type="predicted"/>
<dbReference type="AlphaFoldDB" id="A0A314URH5"/>
<evidence type="ECO:0000313" key="2">
    <source>
        <dbReference type="Proteomes" id="UP000250321"/>
    </source>
</evidence>
<reference evidence="1 2" key="1">
    <citation type="submission" date="2018-02" db="EMBL/GenBank/DDBJ databases">
        <title>Draft genome of wild Prunus yedoensis var. nudiflora.</title>
        <authorList>
            <person name="Baek S."/>
            <person name="Kim J.-H."/>
            <person name="Choi K."/>
            <person name="Kim G.-B."/>
            <person name="Cho A."/>
            <person name="Jang H."/>
            <person name="Shin C.-H."/>
            <person name="Yu H.-J."/>
            <person name="Mun J.-H."/>
        </authorList>
    </citation>
    <scope>NUCLEOTIDE SEQUENCE [LARGE SCALE GENOMIC DNA]</scope>
    <source>
        <strain evidence="2">cv. Jeju island</strain>
        <tissue evidence="1">Leaf</tissue>
    </source>
</reference>